<name>A0A238KSJ7_9RHOB</name>
<keyword evidence="2" id="KW-0472">Membrane</keyword>
<accession>A0A238KSJ7</accession>
<feature type="region of interest" description="Disordered" evidence="1">
    <location>
        <begin position="71"/>
        <end position="92"/>
    </location>
</feature>
<keyword evidence="4" id="KW-1185">Reference proteome</keyword>
<sequence length="137" mass="14038">MLFKDAHRKSATCIKAKPVPVFYSTVSRIRPTVKIAVVFLAPAIFTAAIGISAAHAETVFDAGSTATILAQQSAPRGGGNGAGRPPREAMEACAEQSSGSACGFIGRDGQKIPGTCSAPEANVPLACTPADRPQNRG</sequence>
<dbReference type="RefSeq" id="WP_097805602.1">
    <property type="nucleotide sequence ID" value="NZ_FXYH01000012.1"/>
</dbReference>
<reference evidence="3 4" key="1">
    <citation type="submission" date="2017-05" db="EMBL/GenBank/DDBJ databases">
        <authorList>
            <person name="Song R."/>
            <person name="Chenine A.L."/>
            <person name="Ruprecht R.M."/>
        </authorList>
    </citation>
    <scope>NUCLEOTIDE SEQUENCE [LARGE SCALE GENOMIC DNA]</scope>
    <source>
        <strain evidence="3 4">CECT 8663</strain>
    </source>
</reference>
<evidence type="ECO:0000313" key="3">
    <source>
        <dbReference type="EMBL" id="SMX45809.1"/>
    </source>
</evidence>
<organism evidence="3 4">
    <name type="scientific">Pelagimonas varians</name>
    <dbReference type="NCBI Taxonomy" id="696760"/>
    <lineage>
        <taxon>Bacteria</taxon>
        <taxon>Pseudomonadati</taxon>
        <taxon>Pseudomonadota</taxon>
        <taxon>Alphaproteobacteria</taxon>
        <taxon>Rhodobacterales</taxon>
        <taxon>Roseobacteraceae</taxon>
        <taxon>Pelagimonas</taxon>
    </lineage>
</organism>
<dbReference type="AlphaFoldDB" id="A0A238KSJ7"/>
<proteinExistence type="predicted"/>
<dbReference type="OrthoDB" id="7726474at2"/>
<evidence type="ECO:0000256" key="1">
    <source>
        <dbReference type="SAM" id="MobiDB-lite"/>
    </source>
</evidence>
<keyword evidence="2" id="KW-1133">Transmembrane helix</keyword>
<feature type="region of interest" description="Disordered" evidence="1">
    <location>
        <begin position="118"/>
        <end position="137"/>
    </location>
</feature>
<keyword evidence="2" id="KW-0812">Transmembrane</keyword>
<dbReference type="EMBL" id="FXYH01000012">
    <property type="protein sequence ID" value="SMX45809.1"/>
    <property type="molecule type" value="Genomic_DNA"/>
</dbReference>
<evidence type="ECO:0000256" key="2">
    <source>
        <dbReference type="SAM" id="Phobius"/>
    </source>
</evidence>
<dbReference type="Proteomes" id="UP000220836">
    <property type="component" value="Unassembled WGS sequence"/>
</dbReference>
<protein>
    <submittedName>
        <fullName evidence="3">Uncharacterized protein</fullName>
    </submittedName>
</protein>
<feature type="transmembrane region" description="Helical" evidence="2">
    <location>
        <begin position="35"/>
        <end position="54"/>
    </location>
</feature>
<evidence type="ECO:0000313" key="4">
    <source>
        <dbReference type="Proteomes" id="UP000220836"/>
    </source>
</evidence>
<gene>
    <name evidence="3" type="ORF">PEV8663_03119</name>
</gene>